<dbReference type="AlphaFoldDB" id="A0A2A6CPP7"/>
<dbReference type="Pfam" id="PF10326">
    <property type="entry name" value="7TM_GPCR_Str"/>
    <property type="match status" value="1"/>
</dbReference>
<dbReference type="OrthoDB" id="5783895at2759"/>
<sequence length="101" mass="11425">MSSPNETFEFTLEQLSFGAFLTNATSVSSIRLQKQLFRCLVYQTIFPMLTAYFPAAYCIFAPILGFSWPPISSCHAQLLRDASGVRRRGRTADRHRVQSSD</sequence>
<dbReference type="PANTHER" id="PTHR45907:SF16">
    <property type="entry name" value="SERPENTINE RECEPTOR, CLASS J"/>
    <property type="match status" value="1"/>
</dbReference>
<evidence type="ECO:0000313" key="2">
    <source>
        <dbReference type="Proteomes" id="UP000005239"/>
    </source>
</evidence>
<dbReference type="PANTHER" id="PTHR45907">
    <property type="entry name" value="SERPENTINE RECEPTOR, CLASS J"/>
    <property type="match status" value="1"/>
</dbReference>
<dbReference type="InterPro" id="IPR019423">
    <property type="entry name" value="7TM_GPCR_serpentine_rcpt_Srj"/>
</dbReference>
<accession>A0A2A6CPP7</accession>
<dbReference type="Proteomes" id="UP000005239">
    <property type="component" value="Unassembled WGS sequence"/>
</dbReference>
<name>A0A2A6CPP7_PRIPA</name>
<organism evidence="1 2">
    <name type="scientific">Pristionchus pacificus</name>
    <name type="common">Parasitic nematode worm</name>
    <dbReference type="NCBI Taxonomy" id="54126"/>
    <lineage>
        <taxon>Eukaryota</taxon>
        <taxon>Metazoa</taxon>
        <taxon>Ecdysozoa</taxon>
        <taxon>Nematoda</taxon>
        <taxon>Chromadorea</taxon>
        <taxon>Rhabditida</taxon>
        <taxon>Rhabditina</taxon>
        <taxon>Diplogasteromorpha</taxon>
        <taxon>Diplogasteroidea</taxon>
        <taxon>Neodiplogasteridae</taxon>
        <taxon>Pristionchus</taxon>
    </lineage>
</organism>
<dbReference type="EnsemblMetazoa" id="PPA41103.1">
    <property type="protein sequence ID" value="PPA41103.1"/>
    <property type="gene ID" value="WBGene00279472"/>
</dbReference>
<protein>
    <submittedName>
        <fullName evidence="1">G protein-coupled receptor</fullName>
    </submittedName>
</protein>
<reference evidence="1" key="2">
    <citation type="submission" date="2022-06" db="UniProtKB">
        <authorList>
            <consortium name="EnsemblMetazoa"/>
        </authorList>
    </citation>
    <scope>IDENTIFICATION</scope>
    <source>
        <strain evidence="1">PS312</strain>
    </source>
</reference>
<proteinExistence type="predicted"/>
<evidence type="ECO:0000313" key="1">
    <source>
        <dbReference type="EnsemblMetazoa" id="PPA41103.1"/>
    </source>
</evidence>
<dbReference type="InterPro" id="IPR019428">
    <property type="entry name" value="7TM_GPCR_serpentine_rcpt_Str"/>
</dbReference>
<accession>A0A8R1YYH4</accession>
<reference evidence="2" key="1">
    <citation type="journal article" date="2008" name="Nat. Genet.">
        <title>The Pristionchus pacificus genome provides a unique perspective on nematode lifestyle and parasitism.</title>
        <authorList>
            <person name="Dieterich C."/>
            <person name="Clifton S.W."/>
            <person name="Schuster L.N."/>
            <person name="Chinwalla A."/>
            <person name="Delehaunty K."/>
            <person name="Dinkelacker I."/>
            <person name="Fulton L."/>
            <person name="Fulton R."/>
            <person name="Godfrey J."/>
            <person name="Minx P."/>
            <person name="Mitreva M."/>
            <person name="Roeseler W."/>
            <person name="Tian H."/>
            <person name="Witte H."/>
            <person name="Yang S.P."/>
            <person name="Wilson R.K."/>
            <person name="Sommer R.J."/>
        </authorList>
    </citation>
    <scope>NUCLEOTIDE SEQUENCE [LARGE SCALE GENOMIC DNA]</scope>
    <source>
        <strain evidence="2">PS312</strain>
    </source>
</reference>
<gene>
    <name evidence="1" type="primary">WBGene00279472</name>
</gene>
<keyword evidence="2" id="KW-1185">Reference proteome</keyword>